<keyword evidence="2" id="KW-1185">Reference proteome</keyword>
<dbReference type="EMBL" id="SMAD01000006">
    <property type="protein sequence ID" value="TCS86831.1"/>
    <property type="molecule type" value="Genomic_DNA"/>
</dbReference>
<dbReference type="Proteomes" id="UP000295807">
    <property type="component" value="Unassembled WGS sequence"/>
</dbReference>
<reference evidence="1 2" key="1">
    <citation type="submission" date="2019-03" db="EMBL/GenBank/DDBJ databases">
        <title>Genomic Encyclopedia of Type Strains, Phase IV (KMG-IV): sequencing the most valuable type-strain genomes for metagenomic binning, comparative biology and taxonomic classification.</title>
        <authorList>
            <person name="Goeker M."/>
        </authorList>
    </citation>
    <scope>NUCLEOTIDE SEQUENCE [LARGE SCALE GENOMIC DNA]</scope>
    <source>
        <strain evidence="1 2">DSM 21100</strain>
    </source>
</reference>
<dbReference type="AlphaFoldDB" id="A0A4R3KSX1"/>
<evidence type="ECO:0000313" key="2">
    <source>
        <dbReference type="Proteomes" id="UP000295807"/>
    </source>
</evidence>
<protein>
    <recommendedName>
        <fullName evidence="3">DUF4143 domain-containing protein</fullName>
    </recommendedName>
</protein>
<gene>
    <name evidence="1" type="ORF">EDD80_106142</name>
</gene>
<comment type="caution">
    <text evidence="1">The sequence shown here is derived from an EMBL/GenBank/DDBJ whole genome shotgun (WGS) entry which is preliminary data.</text>
</comment>
<organism evidence="1 2">
    <name type="scientific">Anseongella ginsenosidimutans</name>
    <dbReference type="NCBI Taxonomy" id="496056"/>
    <lineage>
        <taxon>Bacteria</taxon>
        <taxon>Pseudomonadati</taxon>
        <taxon>Bacteroidota</taxon>
        <taxon>Sphingobacteriia</taxon>
        <taxon>Sphingobacteriales</taxon>
        <taxon>Sphingobacteriaceae</taxon>
        <taxon>Anseongella</taxon>
    </lineage>
</organism>
<accession>A0A4R3KSX1</accession>
<sequence>MQHNGNIIPIEVKSGSTGSLRSLHAFMDTAPHNLAVRLYNGKLKTDHIFTLNGKKYLLLNLPYYLGGQIENYLDWVKSGRNPDQ</sequence>
<evidence type="ECO:0000313" key="1">
    <source>
        <dbReference type="EMBL" id="TCS86831.1"/>
    </source>
</evidence>
<name>A0A4R3KSX1_9SPHI</name>
<evidence type="ECO:0008006" key="3">
    <source>
        <dbReference type="Google" id="ProtNLM"/>
    </source>
</evidence>
<proteinExistence type="predicted"/>